<evidence type="ECO:0000313" key="2">
    <source>
        <dbReference type="Proteomes" id="UP000744980"/>
    </source>
</evidence>
<keyword evidence="2" id="KW-1185">Reference proteome</keyword>
<accession>A0AAW4FLP5</accession>
<evidence type="ECO:0008006" key="3">
    <source>
        <dbReference type="Google" id="ProtNLM"/>
    </source>
</evidence>
<dbReference type="EMBL" id="WXFA01000007">
    <property type="protein sequence ID" value="MBM3091843.1"/>
    <property type="molecule type" value="Genomic_DNA"/>
</dbReference>
<dbReference type="Proteomes" id="UP000744980">
    <property type="component" value="Unassembled WGS sequence"/>
</dbReference>
<organism evidence="1 2">
    <name type="scientific">Ensifer canadensis</name>
    <dbReference type="NCBI Taxonomy" id="555315"/>
    <lineage>
        <taxon>Bacteria</taxon>
        <taxon>Pseudomonadati</taxon>
        <taxon>Pseudomonadota</taxon>
        <taxon>Alphaproteobacteria</taxon>
        <taxon>Hyphomicrobiales</taxon>
        <taxon>Rhizobiaceae</taxon>
        <taxon>Sinorhizobium/Ensifer group</taxon>
        <taxon>Ensifer</taxon>
    </lineage>
</organism>
<proteinExistence type="predicted"/>
<comment type="caution">
    <text evidence="1">The sequence shown here is derived from an EMBL/GenBank/DDBJ whole genome shotgun (WGS) entry which is preliminary data.</text>
</comment>
<name>A0AAW4FLP5_9HYPH</name>
<reference evidence="1 2" key="1">
    <citation type="submission" date="2020-01" db="EMBL/GenBank/DDBJ databases">
        <title>Draft genome assembly of Ensifer adhaerens T173.</title>
        <authorList>
            <person name="Craig J.E."/>
            <person name="Stinchcombe J.R."/>
        </authorList>
    </citation>
    <scope>NUCLEOTIDE SEQUENCE [LARGE SCALE GENOMIC DNA]</scope>
    <source>
        <strain evidence="1 2">T173</strain>
    </source>
</reference>
<sequence length="80" mass="8836">MDGEKLEEDGYLKVETIFSKHAEAPFVLDFAVVLRRYPEHDDTPDQLSHTSKAFSSNLDISRMMTSGISMSSTSGANTPP</sequence>
<evidence type="ECO:0000313" key="1">
    <source>
        <dbReference type="EMBL" id="MBM3091843.1"/>
    </source>
</evidence>
<dbReference type="RefSeq" id="WP_113567474.1">
    <property type="nucleotide sequence ID" value="NZ_CP083371.1"/>
</dbReference>
<dbReference type="AlphaFoldDB" id="A0AAW4FLP5"/>
<gene>
    <name evidence="1" type="ORF">GFB56_13585</name>
</gene>
<protein>
    <recommendedName>
        <fullName evidence="3">DNA-directed RNA polymerase</fullName>
    </recommendedName>
</protein>